<dbReference type="SUPFAM" id="SSF53448">
    <property type="entry name" value="Nucleotide-diphospho-sugar transferases"/>
    <property type="match status" value="1"/>
</dbReference>
<dbReference type="EMBL" id="FXTH01000001">
    <property type="protein sequence ID" value="SMO33701.1"/>
    <property type="molecule type" value="Genomic_DNA"/>
</dbReference>
<proteinExistence type="predicted"/>
<dbReference type="NCBIfam" id="TIGR04282">
    <property type="entry name" value="glyco_like_cofC"/>
    <property type="match status" value="1"/>
</dbReference>
<dbReference type="Pfam" id="PF09837">
    <property type="entry name" value="DUF2064"/>
    <property type="match status" value="1"/>
</dbReference>
<dbReference type="PANTHER" id="PTHR36529:SF1">
    <property type="entry name" value="GLYCOSYLTRANSFERASE"/>
    <property type="match status" value="1"/>
</dbReference>
<keyword evidence="2" id="KW-1185">Reference proteome</keyword>
<sequence length="203" mass="23136">MQDEMTGNLLMIFVKNPELGKVKTRLARSIGDKQALAVYQELLKLTQSATDSLNVTRQVWYSRFIEQEDQWKENYQKRLQRGADLGMRMKSAFQEAFDNGFEKVVIIGSDCAEMTPGLLREAFQLLEKKDVVIGPSRDGGYYLLGMANFYPGLFEDKKWSTPAVGEQTIRQLQEMQVSHALLPVRNDIDTAQDLAESTQLSYI</sequence>
<protein>
    <recommendedName>
        <fullName evidence="3">Glycosyltransferase</fullName>
    </recommendedName>
</protein>
<dbReference type="InterPro" id="IPR029044">
    <property type="entry name" value="Nucleotide-diphossugar_trans"/>
</dbReference>
<dbReference type="PANTHER" id="PTHR36529">
    <property type="entry name" value="SLL1095 PROTEIN"/>
    <property type="match status" value="1"/>
</dbReference>
<organism evidence="1 2">
    <name type="scientific">Fodinibius sediminis</name>
    <dbReference type="NCBI Taxonomy" id="1214077"/>
    <lineage>
        <taxon>Bacteria</taxon>
        <taxon>Pseudomonadati</taxon>
        <taxon>Balneolota</taxon>
        <taxon>Balneolia</taxon>
        <taxon>Balneolales</taxon>
        <taxon>Balneolaceae</taxon>
        <taxon>Fodinibius</taxon>
    </lineage>
</organism>
<dbReference type="Proteomes" id="UP000317593">
    <property type="component" value="Unassembled WGS sequence"/>
</dbReference>
<dbReference type="AlphaFoldDB" id="A0A521AFZ9"/>
<evidence type="ECO:0000313" key="2">
    <source>
        <dbReference type="Proteomes" id="UP000317593"/>
    </source>
</evidence>
<name>A0A521AFZ9_9BACT</name>
<reference evidence="1 2" key="1">
    <citation type="submission" date="2017-05" db="EMBL/GenBank/DDBJ databases">
        <authorList>
            <person name="Varghese N."/>
            <person name="Submissions S."/>
        </authorList>
    </citation>
    <scope>NUCLEOTIDE SEQUENCE [LARGE SCALE GENOMIC DNA]</scope>
    <source>
        <strain evidence="1 2">DSM 21194</strain>
    </source>
</reference>
<dbReference type="InterPro" id="IPR018641">
    <property type="entry name" value="Trfase_1_rSAM/seldom-assoc"/>
</dbReference>
<gene>
    <name evidence="1" type="ORF">SAMN06265218_10187</name>
</gene>
<dbReference type="Gene3D" id="3.90.550.10">
    <property type="entry name" value="Spore Coat Polysaccharide Biosynthesis Protein SpsA, Chain A"/>
    <property type="match status" value="1"/>
</dbReference>
<accession>A0A521AFZ9</accession>
<evidence type="ECO:0008006" key="3">
    <source>
        <dbReference type="Google" id="ProtNLM"/>
    </source>
</evidence>
<evidence type="ECO:0000313" key="1">
    <source>
        <dbReference type="EMBL" id="SMO33701.1"/>
    </source>
</evidence>